<dbReference type="Proteomes" id="UP001060085">
    <property type="component" value="Linkage Group LG07"/>
</dbReference>
<evidence type="ECO:0000313" key="1">
    <source>
        <dbReference type="EMBL" id="KAI5654243.1"/>
    </source>
</evidence>
<keyword evidence="2" id="KW-1185">Reference proteome</keyword>
<name>A0ACC0A2G4_CATRO</name>
<proteinExistence type="predicted"/>
<dbReference type="EMBL" id="CM044707">
    <property type="protein sequence ID" value="KAI5654243.1"/>
    <property type="molecule type" value="Genomic_DNA"/>
</dbReference>
<protein>
    <submittedName>
        <fullName evidence="1">Uncharacterized protein</fullName>
    </submittedName>
</protein>
<gene>
    <name evidence="1" type="ORF">M9H77_31430</name>
</gene>
<sequence length="108" mass="11768">MFAAGKDRRGLRTVGIVCPTVSAEGTVDRYTIRPILGDAKYQELKLMFEAAGGSNKVHVYSFGSQSAAVTTERRGGSSSSMSSIPFVSSIAGHKACIKRERRFWGYMQ</sequence>
<organism evidence="1 2">
    <name type="scientific">Catharanthus roseus</name>
    <name type="common">Madagascar periwinkle</name>
    <name type="synonym">Vinca rosea</name>
    <dbReference type="NCBI Taxonomy" id="4058"/>
    <lineage>
        <taxon>Eukaryota</taxon>
        <taxon>Viridiplantae</taxon>
        <taxon>Streptophyta</taxon>
        <taxon>Embryophyta</taxon>
        <taxon>Tracheophyta</taxon>
        <taxon>Spermatophyta</taxon>
        <taxon>Magnoliopsida</taxon>
        <taxon>eudicotyledons</taxon>
        <taxon>Gunneridae</taxon>
        <taxon>Pentapetalae</taxon>
        <taxon>asterids</taxon>
        <taxon>lamiids</taxon>
        <taxon>Gentianales</taxon>
        <taxon>Apocynaceae</taxon>
        <taxon>Rauvolfioideae</taxon>
        <taxon>Vinceae</taxon>
        <taxon>Catharanthinae</taxon>
        <taxon>Catharanthus</taxon>
    </lineage>
</organism>
<evidence type="ECO:0000313" key="2">
    <source>
        <dbReference type="Proteomes" id="UP001060085"/>
    </source>
</evidence>
<reference evidence="2" key="1">
    <citation type="journal article" date="2023" name="Nat. Plants">
        <title>Single-cell RNA sequencing provides a high-resolution roadmap for understanding the multicellular compartmentation of specialized metabolism.</title>
        <authorList>
            <person name="Sun S."/>
            <person name="Shen X."/>
            <person name="Li Y."/>
            <person name="Li Y."/>
            <person name="Wang S."/>
            <person name="Li R."/>
            <person name="Zhang H."/>
            <person name="Shen G."/>
            <person name="Guo B."/>
            <person name="Wei J."/>
            <person name="Xu J."/>
            <person name="St-Pierre B."/>
            <person name="Chen S."/>
            <person name="Sun C."/>
        </authorList>
    </citation>
    <scope>NUCLEOTIDE SEQUENCE [LARGE SCALE GENOMIC DNA]</scope>
</reference>
<accession>A0ACC0A2G4</accession>
<comment type="caution">
    <text evidence="1">The sequence shown here is derived from an EMBL/GenBank/DDBJ whole genome shotgun (WGS) entry which is preliminary data.</text>
</comment>